<sequence>FKKHIPLHKLDDFDFTGSEVIGQGGFGVVVKSKWKSKWNAFEKSVAIKENEDKEIIRNEVNNLCYDILRV</sequence>
<dbReference type="InterPro" id="IPR011009">
    <property type="entry name" value="Kinase-like_dom_sf"/>
</dbReference>
<keyword evidence="3" id="KW-1185">Reference proteome</keyword>
<organism evidence="2 3">
    <name type="scientific">Racocetra fulgida</name>
    <dbReference type="NCBI Taxonomy" id="60492"/>
    <lineage>
        <taxon>Eukaryota</taxon>
        <taxon>Fungi</taxon>
        <taxon>Fungi incertae sedis</taxon>
        <taxon>Mucoromycota</taxon>
        <taxon>Glomeromycotina</taxon>
        <taxon>Glomeromycetes</taxon>
        <taxon>Diversisporales</taxon>
        <taxon>Gigasporaceae</taxon>
        <taxon>Racocetra</taxon>
    </lineage>
</organism>
<keyword evidence="1" id="KW-0067">ATP-binding</keyword>
<reference evidence="2" key="1">
    <citation type="submission" date="2021-06" db="EMBL/GenBank/DDBJ databases">
        <authorList>
            <person name="Kallberg Y."/>
            <person name="Tangrot J."/>
            <person name="Rosling A."/>
        </authorList>
    </citation>
    <scope>NUCLEOTIDE SEQUENCE</scope>
    <source>
        <strain evidence="2">IN212</strain>
    </source>
</reference>
<evidence type="ECO:0000256" key="1">
    <source>
        <dbReference type="PROSITE-ProRule" id="PRU10141"/>
    </source>
</evidence>
<dbReference type="InterPro" id="IPR017441">
    <property type="entry name" value="Protein_kinase_ATP_BS"/>
</dbReference>
<gene>
    <name evidence="2" type="ORF">RFULGI_LOCUS10637</name>
</gene>
<dbReference type="SUPFAM" id="SSF56112">
    <property type="entry name" value="Protein kinase-like (PK-like)"/>
    <property type="match status" value="1"/>
</dbReference>
<name>A0A9N9N728_9GLOM</name>
<proteinExistence type="predicted"/>
<dbReference type="GO" id="GO:0005524">
    <property type="term" value="F:ATP binding"/>
    <property type="evidence" value="ECO:0007669"/>
    <property type="project" value="UniProtKB-UniRule"/>
</dbReference>
<dbReference type="Gene3D" id="3.30.200.20">
    <property type="entry name" value="Phosphorylase Kinase, domain 1"/>
    <property type="match status" value="1"/>
</dbReference>
<protein>
    <submittedName>
        <fullName evidence="2">2521_t:CDS:1</fullName>
    </submittedName>
</protein>
<dbReference type="EMBL" id="CAJVPZ010021466">
    <property type="protein sequence ID" value="CAG8706659.1"/>
    <property type="molecule type" value="Genomic_DNA"/>
</dbReference>
<evidence type="ECO:0000313" key="3">
    <source>
        <dbReference type="Proteomes" id="UP000789396"/>
    </source>
</evidence>
<feature type="non-terminal residue" evidence="2">
    <location>
        <position position="1"/>
    </location>
</feature>
<dbReference type="AlphaFoldDB" id="A0A9N9N728"/>
<comment type="caution">
    <text evidence="2">The sequence shown here is derived from an EMBL/GenBank/DDBJ whole genome shotgun (WGS) entry which is preliminary data.</text>
</comment>
<accession>A0A9N9N728</accession>
<keyword evidence="1" id="KW-0547">Nucleotide-binding</keyword>
<feature type="binding site" evidence="1">
    <location>
        <position position="48"/>
    </location>
    <ligand>
        <name>ATP</name>
        <dbReference type="ChEBI" id="CHEBI:30616"/>
    </ligand>
</feature>
<evidence type="ECO:0000313" key="2">
    <source>
        <dbReference type="EMBL" id="CAG8706659.1"/>
    </source>
</evidence>
<dbReference type="PROSITE" id="PS00107">
    <property type="entry name" value="PROTEIN_KINASE_ATP"/>
    <property type="match status" value="1"/>
</dbReference>
<dbReference type="Proteomes" id="UP000789396">
    <property type="component" value="Unassembled WGS sequence"/>
</dbReference>